<organism evidence="2 3">
    <name type="scientific">Pleurodeles waltl</name>
    <name type="common">Iberian ribbed newt</name>
    <dbReference type="NCBI Taxonomy" id="8319"/>
    <lineage>
        <taxon>Eukaryota</taxon>
        <taxon>Metazoa</taxon>
        <taxon>Chordata</taxon>
        <taxon>Craniata</taxon>
        <taxon>Vertebrata</taxon>
        <taxon>Euteleostomi</taxon>
        <taxon>Amphibia</taxon>
        <taxon>Batrachia</taxon>
        <taxon>Caudata</taxon>
        <taxon>Salamandroidea</taxon>
        <taxon>Salamandridae</taxon>
        <taxon>Pleurodelinae</taxon>
        <taxon>Pleurodeles</taxon>
    </lineage>
</organism>
<evidence type="ECO:0000313" key="3">
    <source>
        <dbReference type="Proteomes" id="UP001066276"/>
    </source>
</evidence>
<feature type="compositionally biased region" description="Basic and acidic residues" evidence="1">
    <location>
        <begin position="41"/>
        <end position="60"/>
    </location>
</feature>
<gene>
    <name evidence="2" type="ORF">NDU88_007707</name>
</gene>
<sequence>MEVSRHPTSCGIKNLYPLLLNAIQDDLASLVKKWEARVGAKETEKRTGETKWWPREDARPKAGRQRRTRELYDIGTVRSHRSTGLRLEHAPVPKRRFGRAVRGIGGRNSGREPGLEVTQEKPSGNTGKTSDTSPDSSTSAEEKQGKPEARGPRDSKRTQGGVRGGLEKYGPGPGESRGRLPRQGKGNTEEWAMKI</sequence>
<evidence type="ECO:0000256" key="1">
    <source>
        <dbReference type="SAM" id="MobiDB-lite"/>
    </source>
</evidence>
<reference evidence="2" key="1">
    <citation type="journal article" date="2022" name="bioRxiv">
        <title>Sequencing and chromosome-scale assembly of the giantPleurodeles waltlgenome.</title>
        <authorList>
            <person name="Brown T."/>
            <person name="Elewa A."/>
            <person name="Iarovenko S."/>
            <person name="Subramanian E."/>
            <person name="Araus A.J."/>
            <person name="Petzold A."/>
            <person name="Susuki M."/>
            <person name="Suzuki K.-i.T."/>
            <person name="Hayashi T."/>
            <person name="Toyoda A."/>
            <person name="Oliveira C."/>
            <person name="Osipova E."/>
            <person name="Leigh N.D."/>
            <person name="Simon A."/>
            <person name="Yun M.H."/>
        </authorList>
    </citation>
    <scope>NUCLEOTIDE SEQUENCE</scope>
    <source>
        <strain evidence="2">20211129_DDA</strain>
        <tissue evidence="2">Liver</tissue>
    </source>
</reference>
<dbReference type="Proteomes" id="UP001066276">
    <property type="component" value="Chromosome 6"/>
</dbReference>
<dbReference type="AlphaFoldDB" id="A0AAV7QLP1"/>
<accession>A0AAV7QLP1</accession>
<proteinExistence type="predicted"/>
<feature type="region of interest" description="Disordered" evidence="1">
    <location>
        <begin position="82"/>
        <end position="195"/>
    </location>
</feature>
<keyword evidence="3" id="KW-1185">Reference proteome</keyword>
<protein>
    <submittedName>
        <fullName evidence="2">Uncharacterized protein</fullName>
    </submittedName>
</protein>
<name>A0AAV7QLP1_PLEWA</name>
<feature type="compositionally biased region" description="Basic and acidic residues" evidence="1">
    <location>
        <begin position="140"/>
        <end position="157"/>
    </location>
</feature>
<feature type="compositionally biased region" description="Low complexity" evidence="1">
    <location>
        <begin position="129"/>
        <end position="139"/>
    </location>
</feature>
<evidence type="ECO:0000313" key="2">
    <source>
        <dbReference type="EMBL" id="KAJ1141374.1"/>
    </source>
</evidence>
<feature type="region of interest" description="Disordered" evidence="1">
    <location>
        <begin position="41"/>
        <end position="69"/>
    </location>
</feature>
<comment type="caution">
    <text evidence="2">The sequence shown here is derived from an EMBL/GenBank/DDBJ whole genome shotgun (WGS) entry which is preliminary data.</text>
</comment>
<dbReference type="EMBL" id="JANPWB010000010">
    <property type="protein sequence ID" value="KAJ1141374.1"/>
    <property type="molecule type" value="Genomic_DNA"/>
</dbReference>